<dbReference type="EMBL" id="KQ483710">
    <property type="protein sequence ID" value="KYP42594.1"/>
    <property type="molecule type" value="Genomic_DNA"/>
</dbReference>
<keyword evidence="3" id="KW-1185">Reference proteome</keyword>
<accession>A0A151RJ43</accession>
<dbReference type="Pfam" id="PF22936">
    <property type="entry name" value="Pol_BBD"/>
    <property type="match status" value="1"/>
</dbReference>
<reference evidence="2" key="1">
    <citation type="journal article" date="2012" name="Nat. Biotechnol.">
        <title>Draft genome sequence of pigeonpea (Cajanus cajan), an orphan legume crop of resource-poor farmers.</title>
        <authorList>
            <person name="Varshney R.K."/>
            <person name="Chen W."/>
            <person name="Li Y."/>
            <person name="Bharti A.K."/>
            <person name="Saxena R.K."/>
            <person name="Schlueter J.A."/>
            <person name="Donoghue M.T."/>
            <person name="Azam S."/>
            <person name="Fan G."/>
            <person name="Whaley A.M."/>
            <person name="Farmer A.D."/>
            <person name="Sheridan J."/>
            <person name="Iwata A."/>
            <person name="Tuteja R."/>
            <person name="Penmetsa R.V."/>
            <person name="Wu W."/>
            <person name="Upadhyaya H.D."/>
            <person name="Yang S.P."/>
            <person name="Shah T."/>
            <person name="Saxena K.B."/>
            <person name="Michael T."/>
            <person name="McCombie W.R."/>
            <person name="Yang B."/>
            <person name="Zhang G."/>
            <person name="Yang H."/>
            <person name="Wang J."/>
            <person name="Spillane C."/>
            <person name="Cook D.R."/>
            <person name="May G.D."/>
            <person name="Xu X."/>
            <person name="Jackson S.A."/>
        </authorList>
    </citation>
    <scope>NUCLEOTIDE SEQUENCE [LARGE SCALE GENOMIC DNA]</scope>
</reference>
<feature type="domain" description="Retrovirus-related Pol polyprotein from transposon TNT 1-94-like beta-barrel" evidence="1">
    <location>
        <begin position="15"/>
        <end position="95"/>
    </location>
</feature>
<dbReference type="AlphaFoldDB" id="A0A151RJ43"/>
<dbReference type="OrthoDB" id="2015125at2759"/>
<gene>
    <name evidence="2" type="ORF">KK1_036002</name>
</gene>
<dbReference type="Proteomes" id="UP000075243">
    <property type="component" value="Unassembled WGS sequence"/>
</dbReference>
<dbReference type="Gramene" id="C.cajan_36221.t">
    <property type="protein sequence ID" value="C.cajan_36221.t.cds1"/>
    <property type="gene ID" value="C.cajan_36221"/>
</dbReference>
<evidence type="ECO:0000313" key="2">
    <source>
        <dbReference type="EMBL" id="KYP42594.1"/>
    </source>
</evidence>
<evidence type="ECO:0000313" key="3">
    <source>
        <dbReference type="Proteomes" id="UP000075243"/>
    </source>
</evidence>
<name>A0A151RJ43_CAJCA</name>
<proteinExistence type="predicted"/>
<protein>
    <recommendedName>
        <fullName evidence="1">Retrovirus-related Pol polyprotein from transposon TNT 1-94-like beta-barrel domain-containing protein</fullName>
    </recommendedName>
</protein>
<evidence type="ECO:0000259" key="1">
    <source>
        <dbReference type="Pfam" id="PF22936"/>
    </source>
</evidence>
<sequence>MATTTQSEGLEENGWYLDIGCSTHMTGRKDWFASLDESIKSKVKFADDRVLMAKGVGKIVIKKKNGGETSITNVLFVLGMKSNLLSLGQLLERAYTSRLEDKILRVYDKQKHLILKSPLTKN</sequence>
<dbReference type="OMA" id="LEENGWY"/>
<dbReference type="InterPro" id="IPR054722">
    <property type="entry name" value="PolX-like_BBD"/>
</dbReference>
<organism evidence="2 3">
    <name type="scientific">Cajanus cajan</name>
    <name type="common">Pigeon pea</name>
    <name type="synonym">Cajanus indicus</name>
    <dbReference type="NCBI Taxonomy" id="3821"/>
    <lineage>
        <taxon>Eukaryota</taxon>
        <taxon>Viridiplantae</taxon>
        <taxon>Streptophyta</taxon>
        <taxon>Embryophyta</taxon>
        <taxon>Tracheophyta</taxon>
        <taxon>Spermatophyta</taxon>
        <taxon>Magnoliopsida</taxon>
        <taxon>eudicotyledons</taxon>
        <taxon>Gunneridae</taxon>
        <taxon>Pentapetalae</taxon>
        <taxon>rosids</taxon>
        <taxon>fabids</taxon>
        <taxon>Fabales</taxon>
        <taxon>Fabaceae</taxon>
        <taxon>Papilionoideae</taxon>
        <taxon>50 kb inversion clade</taxon>
        <taxon>NPAAA clade</taxon>
        <taxon>indigoferoid/millettioid clade</taxon>
        <taxon>Phaseoleae</taxon>
        <taxon>Cajanus</taxon>
    </lineage>
</organism>